<comment type="subcellular location">
    <subcellularLocation>
        <location evidence="1">Membrane</location>
        <topology evidence="1">Multi-pass membrane protein</topology>
    </subcellularLocation>
</comment>
<dbReference type="EMBL" id="MU860235">
    <property type="protein sequence ID" value="KAK4235833.1"/>
    <property type="molecule type" value="Genomic_DNA"/>
</dbReference>
<reference evidence="8" key="2">
    <citation type="submission" date="2023-05" db="EMBL/GenBank/DDBJ databases">
        <authorList>
            <consortium name="Lawrence Berkeley National Laboratory"/>
            <person name="Steindorff A."/>
            <person name="Hensen N."/>
            <person name="Bonometti L."/>
            <person name="Westerberg I."/>
            <person name="Brannstrom I.O."/>
            <person name="Guillou S."/>
            <person name="Cros-Aarteil S."/>
            <person name="Calhoun S."/>
            <person name="Haridas S."/>
            <person name="Kuo A."/>
            <person name="Mondo S."/>
            <person name="Pangilinan J."/>
            <person name="Riley R."/>
            <person name="Labutti K."/>
            <person name="Andreopoulos B."/>
            <person name="Lipzen A."/>
            <person name="Chen C."/>
            <person name="Yanf M."/>
            <person name="Daum C."/>
            <person name="Ng V."/>
            <person name="Clum A."/>
            <person name="Ohm R."/>
            <person name="Martin F."/>
            <person name="Silar P."/>
            <person name="Natvig D."/>
            <person name="Lalanne C."/>
            <person name="Gautier V."/>
            <person name="Ament-Velasquez S.L."/>
            <person name="Kruys A."/>
            <person name="Hutchinson M.I."/>
            <person name="Powell A.J."/>
            <person name="Barry K."/>
            <person name="Miller A.N."/>
            <person name="Grigoriev I.V."/>
            <person name="Debuchy R."/>
            <person name="Gladieux P."/>
            <person name="Thoren M.H."/>
            <person name="Johannesson H."/>
        </authorList>
    </citation>
    <scope>NUCLEOTIDE SEQUENCE</scope>
    <source>
        <strain evidence="8">CBS 532.94</strain>
    </source>
</reference>
<feature type="transmembrane region" description="Helical" evidence="6">
    <location>
        <begin position="196"/>
        <end position="215"/>
    </location>
</feature>
<dbReference type="GO" id="GO:0016020">
    <property type="term" value="C:membrane"/>
    <property type="evidence" value="ECO:0007669"/>
    <property type="project" value="UniProtKB-SubCell"/>
</dbReference>
<feature type="transmembrane region" description="Helical" evidence="6">
    <location>
        <begin position="56"/>
        <end position="74"/>
    </location>
</feature>
<comment type="caution">
    <text evidence="8">The sequence shown here is derived from an EMBL/GenBank/DDBJ whole genome shotgun (WGS) entry which is preliminary data.</text>
</comment>
<dbReference type="InterPro" id="IPR049326">
    <property type="entry name" value="Rhodopsin_dom_fungi"/>
</dbReference>
<evidence type="ECO:0000256" key="5">
    <source>
        <dbReference type="ARBA" id="ARBA00038359"/>
    </source>
</evidence>
<evidence type="ECO:0000256" key="3">
    <source>
        <dbReference type="ARBA" id="ARBA00022989"/>
    </source>
</evidence>
<sequence>MGHLGAADNLGDATPQVNKRETILGLCITFAVLAWICVAFRLFVRLRLIRSPGWDDLFVVLSLGKLLTLLSTSSATDHGLGEHFLLLGMDQASAFLRSFYVFNGSYAMSTALIKISLLLQYMRLYRPGSLLHNICRGLVVFVALWGVAYSVIAWVPCVPPSDYWGFVPSMDISHLRCYGYGSQYVKTFAATYESHAAVNLALDLAVMGLPIPLYFEPGAHGRTKMGLFGIIIMGTIVNIFSVWRLAETVHHQAGTHPTFDPTWYGAIVIVMAGLETASACICASIPVFWGPMLASASQLLGQIFVTKEVHVTTEHRFANLSSGESADTFPHLEMHGATMGLPALTGSADEFGLRTGSRAGSRLEWHGKDGAQHQYQTWSV</sequence>
<feature type="transmembrane region" description="Helical" evidence="6">
    <location>
        <begin position="227"/>
        <end position="246"/>
    </location>
</feature>
<dbReference type="InterPro" id="IPR052337">
    <property type="entry name" value="SAT4-like"/>
</dbReference>
<keyword evidence="3 6" id="KW-1133">Transmembrane helix</keyword>
<dbReference type="PANTHER" id="PTHR33048">
    <property type="entry name" value="PTH11-LIKE INTEGRAL MEMBRANE PROTEIN (AFU_ORTHOLOGUE AFUA_5G11245)"/>
    <property type="match status" value="1"/>
</dbReference>
<keyword evidence="4 6" id="KW-0472">Membrane</keyword>
<dbReference type="Pfam" id="PF20684">
    <property type="entry name" value="Fung_rhodopsin"/>
    <property type="match status" value="1"/>
</dbReference>
<evidence type="ECO:0000256" key="6">
    <source>
        <dbReference type="SAM" id="Phobius"/>
    </source>
</evidence>
<comment type="similarity">
    <text evidence="5">Belongs to the SAT4 family.</text>
</comment>
<evidence type="ECO:0000256" key="1">
    <source>
        <dbReference type="ARBA" id="ARBA00004141"/>
    </source>
</evidence>
<name>A0AAN7H9Y2_9PEZI</name>
<evidence type="ECO:0000313" key="8">
    <source>
        <dbReference type="EMBL" id="KAK4235833.1"/>
    </source>
</evidence>
<keyword evidence="2 6" id="KW-0812">Transmembrane</keyword>
<organism evidence="8 9">
    <name type="scientific">Achaetomium macrosporum</name>
    <dbReference type="NCBI Taxonomy" id="79813"/>
    <lineage>
        <taxon>Eukaryota</taxon>
        <taxon>Fungi</taxon>
        <taxon>Dikarya</taxon>
        <taxon>Ascomycota</taxon>
        <taxon>Pezizomycotina</taxon>
        <taxon>Sordariomycetes</taxon>
        <taxon>Sordariomycetidae</taxon>
        <taxon>Sordariales</taxon>
        <taxon>Chaetomiaceae</taxon>
        <taxon>Achaetomium</taxon>
    </lineage>
</organism>
<feature type="transmembrane region" description="Helical" evidence="6">
    <location>
        <begin position="94"/>
        <end position="113"/>
    </location>
</feature>
<gene>
    <name evidence="8" type="ORF">C8A03DRAFT_17477</name>
</gene>
<evidence type="ECO:0000256" key="2">
    <source>
        <dbReference type="ARBA" id="ARBA00022692"/>
    </source>
</evidence>
<dbReference type="PANTHER" id="PTHR33048:SF47">
    <property type="entry name" value="INTEGRAL MEMBRANE PROTEIN-RELATED"/>
    <property type="match status" value="1"/>
</dbReference>
<protein>
    <recommendedName>
        <fullName evidence="7">Rhodopsin domain-containing protein</fullName>
    </recommendedName>
</protein>
<accession>A0AAN7H9Y2</accession>
<evidence type="ECO:0000256" key="4">
    <source>
        <dbReference type="ARBA" id="ARBA00023136"/>
    </source>
</evidence>
<dbReference type="Proteomes" id="UP001303760">
    <property type="component" value="Unassembled WGS sequence"/>
</dbReference>
<evidence type="ECO:0000259" key="7">
    <source>
        <dbReference type="Pfam" id="PF20684"/>
    </source>
</evidence>
<dbReference type="AlphaFoldDB" id="A0AAN7H9Y2"/>
<keyword evidence="9" id="KW-1185">Reference proteome</keyword>
<proteinExistence type="inferred from homology"/>
<feature type="transmembrane region" description="Helical" evidence="6">
    <location>
        <begin position="134"/>
        <end position="155"/>
    </location>
</feature>
<feature type="transmembrane region" description="Helical" evidence="6">
    <location>
        <begin position="266"/>
        <end position="289"/>
    </location>
</feature>
<feature type="transmembrane region" description="Helical" evidence="6">
    <location>
        <begin position="23"/>
        <end position="44"/>
    </location>
</feature>
<evidence type="ECO:0000313" key="9">
    <source>
        <dbReference type="Proteomes" id="UP001303760"/>
    </source>
</evidence>
<reference evidence="8" key="1">
    <citation type="journal article" date="2023" name="Mol. Phylogenet. Evol.">
        <title>Genome-scale phylogeny and comparative genomics of the fungal order Sordariales.</title>
        <authorList>
            <person name="Hensen N."/>
            <person name="Bonometti L."/>
            <person name="Westerberg I."/>
            <person name="Brannstrom I.O."/>
            <person name="Guillou S."/>
            <person name="Cros-Aarteil S."/>
            <person name="Calhoun S."/>
            <person name="Haridas S."/>
            <person name="Kuo A."/>
            <person name="Mondo S."/>
            <person name="Pangilinan J."/>
            <person name="Riley R."/>
            <person name="LaButti K."/>
            <person name="Andreopoulos B."/>
            <person name="Lipzen A."/>
            <person name="Chen C."/>
            <person name="Yan M."/>
            <person name="Daum C."/>
            <person name="Ng V."/>
            <person name="Clum A."/>
            <person name="Steindorff A."/>
            <person name="Ohm R.A."/>
            <person name="Martin F."/>
            <person name="Silar P."/>
            <person name="Natvig D.O."/>
            <person name="Lalanne C."/>
            <person name="Gautier V."/>
            <person name="Ament-Velasquez S.L."/>
            <person name="Kruys A."/>
            <person name="Hutchinson M.I."/>
            <person name="Powell A.J."/>
            <person name="Barry K."/>
            <person name="Miller A.N."/>
            <person name="Grigoriev I.V."/>
            <person name="Debuchy R."/>
            <person name="Gladieux P."/>
            <person name="Hiltunen Thoren M."/>
            <person name="Johannesson H."/>
        </authorList>
    </citation>
    <scope>NUCLEOTIDE SEQUENCE</scope>
    <source>
        <strain evidence="8">CBS 532.94</strain>
    </source>
</reference>
<feature type="domain" description="Rhodopsin" evidence="7">
    <location>
        <begin position="41"/>
        <end position="291"/>
    </location>
</feature>